<reference evidence="1 3" key="1">
    <citation type="submission" date="2017-06" db="EMBL/GenBank/DDBJ databases">
        <title>Genome Sequencing of the methanotroph Methylovulum psychrotolerants str. HV10-M2 isolated from a high-altitude environment.</title>
        <authorList>
            <person name="Mateos-Rivera A."/>
        </authorList>
    </citation>
    <scope>NUCLEOTIDE SEQUENCE [LARGE SCALE GENOMIC DNA]</scope>
    <source>
        <strain evidence="1 3">HV10_M2</strain>
    </source>
</reference>
<keyword evidence="3" id="KW-1185">Reference proteome</keyword>
<dbReference type="EMBL" id="CP022129">
    <property type="protein sequence ID" value="ASF46296.1"/>
    <property type="molecule type" value="Genomic_DNA"/>
</dbReference>
<protein>
    <submittedName>
        <fullName evidence="1">Cytochrome C</fullName>
    </submittedName>
</protein>
<evidence type="ECO:0000313" key="1">
    <source>
        <dbReference type="EMBL" id="ASF46296.1"/>
    </source>
</evidence>
<dbReference type="KEGG" id="mpsy:CEK71_09520"/>
<dbReference type="AlphaFoldDB" id="A0A1Z4BYD0"/>
<proteinExistence type="predicted"/>
<dbReference type="Proteomes" id="UP000237423">
    <property type="component" value="Unassembled WGS sequence"/>
</dbReference>
<organism evidence="1 3">
    <name type="scientific">Methylovulum psychrotolerans</name>
    <dbReference type="NCBI Taxonomy" id="1704499"/>
    <lineage>
        <taxon>Bacteria</taxon>
        <taxon>Pseudomonadati</taxon>
        <taxon>Pseudomonadota</taxon>
        <taxon>Gammaproteobacteria</taxon>
        <taxon>Methylococcales</taxon>
        <taxon>Methylococcaceae</taxon>
        <taxon>Methylovulum</taxon>
    </lineage>
</organism>
<gene>
    <name evidence="2" type="ORF">AADEFJLK_02027</name>
    <name evidence="1" type="ORF">CEK71_09520</name>
</gene>
<evidence type="ECO:0000313" key="2">
    <source>
        <dbReference type="EMBL" id="POZ52542.1"/>
    </source>
</evidence>
<sequence length="452" mass="49287">MQNTLKSPLRPQPLLAAWLVMMSAIVLSISDAKAVPSFSRQTGMSCSQCHTQSFGPNLTPVGRDFKLGGYTMTGGSGPNAKLPPISAMIVGSLTHTDKAQDPANLQPGYSKNNNFTFDEASLFYAGRIFDKVGAFSQFTYDGYADSVAWDNADFRFADQTEIADTPVTYGISLNNSPTVQDLWNTTPAWGFPYTGSGVQPGIATAALIDGGLGTAQVGGATAYTMINNLVYLEVGAYDSFSRNLQRGWAGVLSDSYIKLDGPAPYWRTALQYDTKGHFFAVGHYGMSADVLLPNSFGTPSSGADHYTDVAFDATYQYMANPKHIFEAKTTYIYEDQNFAVSRTGGTGSTGLNTFKFNAAYTFDQTYGVTFAYNKLTGSRNSNVYPDFASYKPNSEYFTAELVYVPFGKAKSLLNPWLNLRTSLQYIGYSQFDGTSQYVNGNNTFMVNGWLAF</sequence>
<dbReference type="RefSeq" id="WP_088619168.1">
    <property type="nucleotide sequence ID" value="NZ_CP022129.1"/>
</dbReference>
<evidence type="ECO:0000313" key="3">
    <source>
        <dbReference type="Proteomes" id="UP000197019"/>
    </source>
</evidence>
<dbReference type="OrthoDB" id="5391020at2"/>
<accession>A0A1Z4BYD0</accession>
<name>A0A1Z4BYD0_9GAMM</name>
<evidence type="ECO:0000313" key="4">
    <source>
        <dbReference type="Proteomes" id="UP000237423"/>
    </source>
</evidence>
<dbReference type="EMBL" id="PGFZ01000003">
    <property type="protein sequence ID" value="POZ52542.1"/>
    <property type="molecule type" value="Genomic_DNA"/>
</dbReference>
<reference evidence="2 4" key="2">
    <citation type="submission" date="2017-11" db="EMBL/GenBank/DDBJ databases">
        <title>Draft Genome Sequence of Methylobacter psychrotolerans Sph1T, an Obligate Methanotroph from Low-Temperature Environments.</title>
        <authorList>
            <person name="Oshkin I.Y."/>
            <person name="Miroshnikov K."/>
            <person name="Belova S.E."/>
            <person name="Korzhenkov A."/>
            <person name="Toshchakov S.V."/>
            <person name="Dedysh S.N."/>
        </authorList>
    </citation>
    <scope>NUCLEOTIDE SEQUENCE [LARGE SCALE GENOMIC DNA]</scope>
    <source>
        <strain evidence="2 4">Sph1</strain>
    </source>
</reference>
<dbReference type="Proteomes" id="UP000197019">
    <property type="component" value="Chromosome"/>
</dbReference>